<dbReference type="AlphaFoldDB" id="U9U714"/>
<reference evidence="1" key="1">
    <citation type="submission" date="2013-07" db="EMBL/GenBank/DDBJ databases">
        <title>The genome of an arbuscular mycorrhizal fungus provides insights into the evolution of the oldest plant symbiosis.</title>
        <authorList>
            <consortium name="DOE Joint Genome Institute"/>
            <person name="Tisserant E."/>
            <person name="Malbreil M."/>
            <person name="Kuo A."/>
            <person name="Kohler A."/>
            <person name="Symeonidi A."/>
            <person name="Balestrini R."/>
            <person name="Charron P."/>
            <person name="Duensing N."/>
            <person name="Frei-dit-Frey N."/>
            <person name="Gianinazzi-Pearson V."/>
            <person name="Gilbert B."/>
            <person name="Handa Y."/>
            <person name="Hijri M."/>
            <person name="Kaul R."/>
            <person name="Kawaguchi M."/>
            <person name="Krajinski F."/>
            <person name="Lammers P."/>
            <person name="Lapierre D."/>
            <person name="Masclaux F.G."/>
            <person name="Murat C."/>
            <person name="Morin E."/>
            <person name="Ndikumana S."/>
            <person name="Pagni M."/>
            <person name="Petitpierre D."/>
            <person name="Requena N."/>
            <person name="Rosikiewicz P."/>
            <person name="Riley R."/>
            <person name="Saito K."/>
            <person name="San Clemente H."/>
            <person name="Shapiro H."/>
            <person name="van Tuinen D."/>
            <person name="Becard G."/>
            <person name="Bonfante P."/>
            <person name="Paszkowski U."/>
            <person name="Shachar-Hill Y."/>
            <person name="Young J.P."/>
            <person name="Sanders I.R."/>
            <person name="Henrissat B."/>
            <person name="Rensing S.A."/>
            <person name="Grigoriev I.V."/>
            <person name="Corradi N."/>
            <person name="Roux C."/>
            <person name="Martin F."/>
        </authorList>
    </citation>
    <scope>NUCLEOTIDE SEQUENCE</scope>
    <source>
        <strain evidence="1">DAOM 197198</strain>
    </source>
</reference>
<sequence length="113" mass="13552">MSIFQYFNEQSHHRTSSRSYREGCISFIYLETRYIRILCTFACEANTTARSELEVLRQINAKLELEVWREHTSLQEEKNTELRKKLDLEVENFDLKYEVAKLSKELGNRIEEL</sequence>
<dbReference type="EMBL" id="KI281242">
    <property type="protein sequence ID" value="ESA16204.1"/>
    <property type="molecule type" value="Genomic_DNA"/>
</dbReference>
<protein>
    <submittedName>
        <fullName evidence="1">Uncharacterized protein</fullName>
    </submittedName>
</protein>
<organism evidence="1">
    <name type="scientific">Rhizophagus irregularis (strain DAOM 181602 / DAOM 197198 / MUCL 43194)</name>
    <name type="common">Arbuscular mycorrhizal fungus</name>
    <name type="synonym">Glomus intraradices</name>
    <dbReference type="NCBI Taxonomy" id="747089"/>
    <lineage>
        <taxon>Eukaryota</taxon>
        <taxon>Fungi</taxon>
        <taxon>Fungi incertae sedis</taxon>
        <taxon>Mucoromycota</taxon>
        <taxon>Glomeromycotina</taxon>
        <taxon>Glomeromycetes</taxon>
        <taxon>Glomerales</taxon>
        <taxon>Glomeraceae</taxon>
        <taxon>Rhizophagus</taxon>
    </lineage>
</organism>
<gene>
    <name evidence="1" type="ORF">GLOINDRAFT_84272</name>
</gene>
<dbReference type="HOGENOM" id="CLU_2134862_0_0_1"/>
<dbReference type="VEuPathDB" id="FungiDB:RhiirFUN_003855"/>
<proteinExistence type="predicted"/>
<name>U9U714_RHIID</name>
<evidence type="ECO:0000313" key="1">
    <source>
        <dbReference type="EMBL" id="ESA16204.1"/>
    </source>
</evidence>
<accession>U9U714</accession>